<protein>
    <submittedName>
        <fullName evidence="5">Uncharacterized protein</fullName>
    </submittedName>
</protein>
<evidence type="ECO:0000256" key="3">
    <source>
        <dbReference type="ARBA" id="ARBA00023157"/>
    </source>
</evidence>
<evidence type="ECO:0000256" key="1">
    <source>
        <dbReference type="ARBA" id="ARBA00004613"/>
    </source>
</evidence>
<dbReference type="InterPro" id="IPR011696">
    <property type="entry name" value="Huwentoxin-1"/>
</dbReference>
<dbReference type="GO" id="GO:0005576">
    <property type="term" value="C:extracellular region"/>
    <property type="evidence" value="ECO:0007669"/>
    <property type="project" value="UniProtKB-SubCell"/>
</dbReference>
<comment type="subcellular location">
    <subcellularLocation>
        <location evidence="1">Secreted</location>
    </subcellularLocation>
</comment>
<keyword evidence="3" id="KW-1015">Disulfide bond</keyword>
<sequence>MQFSLSTLVLALVGSALALPNASPKPVESLETLERRCGSEFDYCSTDADCCSGYACYTKGSVCVE</sequence>
<dbReference type="SMR" id="A0A194VC53"/>
<accession>A0A194VC53</accession>
<evidence type="ECO:0000313" key="5">
    <source>
        <dbReference type="EMBL" id="KUI61474.1"/>
    </source>
</evidence>
<dbReference type="EMBL" id="KN714777">
    <property type="protein sequence ID" value="KUI61474.1"/>
    <property type="molecule type" value="Genomic_DNA"/>
</dbReference>
<reference evidence="6" key="1">
    <citation type="submission" date="2014-12" db="EMBL/GenBank/DDBJ databases">
        <title>Genome Sequence of Valsa Canker Pathogens Uncovers a Specific Adaption of Colonization on Woody Bark.</title>
        <authorList>
            <person name="Yin Z."/>
            <person name="Liu H."/>
            <person name="Gao X."/>
            <person name="Li Z."/>
            <person name="Song N."/>
            <person name="Ke X."/>
            <person name="Dai Q."/>
            <person name="Wu Y."/>
            <person name="Sun Y."/>
            <person name="Xu J.-R."/>
            <person name="Kang Z.K."/>
            <person name="Wang L."/>
            <person name="Huang L."/>
        </authorList>
    </citation>
    <scope>NUCLEOTIDE SEQUENCE [LARGE SCALE GENOMIC DNA]</scope>
    <source>
        <strain evidence="6">SXYL134</strain>
    </source>
</reference>
<dbReference type="Pfam" id="PF07740">
    <property type="entry name" value="Toxin_12"/>
    <property type="match status" value="1"/>
</dbReference>
<feature type="signal peptide" evidence="4">
    <location>
        <begin position="1"/>
        <end position="18"/>
    </location>
</feature>
<keyword evidence="2" id="KW-0964">Secreted</keyword>
<evidence type="ECO:0000256" key="4">
    <source>
        <dbReference type="SAM" id="SignalP"/>
    </source>
</evidence>
<dbReference type="Proteomes" id="UP000078576">
    <property type="component" value="Unassembled WGS sequence"/>
</dbReference>
<dbReference type="GO" id="GO:0008200">
    <property type="term" value="F:ion channel inhibitor activity"/>
    <property type="evidence" value="ECO:0007669"/>
    <property type="project" value="InterPro"/>
</dbReference>
<evidence type="ECO:0000313" key="6">
    <source>
        <dbReference type="Proteomes" id="UP000078576"/>
    </source>
</evidence>
<keyword evidence="4" id="KW-0732">Signal</keyword>
<dbReference type="AlphaFoldDB" id="A0A194VC53"/>
<gene>
    <name evidence="5" type="ORF">VP1G_11251</name>
</gene>
<feature type="chain" id="PRO_5008266370" evidence="4">
    <location>
        <begin position="19"/>
        <end position="65"/>
    </location>
</feature>
<name>A0A194VC53_CYTMA</name>
<proteinExistence type="predicted"/>
<evidence type="ECO:0000256" key="2">
    <source>
        <dbReference type="ARBA" id="ARBA00022525"/>
    </source>
</evidence>
<keyword evidence="6" id="KW-1185">Reference proteome</keyword>
<dbReference type="OrthoDB" id="5148570at2759"/>
<organism evidence="5 6">
    <name type="scientific">Cytospora mali</name>
    <name type="common">Apple Valsa canker fungus</name>
    <name type="synonym">Valsa mali</name>
    <dbReference type="NCBI Taxonomy" id="578113"/>
    <lineage>
        <taxon>Eukaryota</taxon>
        <taxon>Fungi</taxon>
        <taxon>Dikarya</taxon>
        <taxon>Ascomycota</taxon>
        <taxon>Pezizomycotina</taxon>
        <taxon>Sordariomycetes</taxon>
        <taxon>Sordariomycetidae</taxon>
        <taxon>Diaporthales</taxon>
        <taxon>Cytosporaceae</taxon>
        <taxon>Cytospora</taxon>
    </lineage>
</organism>